<sequence length="121" mass="13913">MDESQVQALNRHVQDDAFPRAEQSCQRFRFEFRTQGNHRVTSPELEERLLLCIRQCEQNKLPIVTGATNRAKVDTICRELVISTSDESAKLNALVFSPGWLIKFQSHHRLTLKRVHGEAAL</sequence>
<dbReference type="AlphaFoldDB" id="F0WAF3"/>
<dbReference type="HOGENOM" id="CLU_167196_0_0_1"/>
<name>F0WAF3_9STRA</name>
<evidence type="ECO:0000313" key="1">
    <source>
        <dbReference type="EMBL" id="CCA18124.1"/>
    </source>
</evidence>
<accession>F0WAF3</accession>
<reference evidence="1" key="1">
    <citation type="journal article" date="2011" name="PLoS Biol.">
        <title>Gene gain and loss during evolution of obligate parasitism in the white rust pathogen of Arabidopsis thaliana.</title>
        <authorList>
            <person name="Kemen E."/>
            <person name="Gardiner A."/>
            <person name="Schultz-Larsen T."/>
            <person name="Kemen A.C."/>
            <person name="Balmuth A.L."/>
            <person name="Robert-Seilaniantz A."/>
            <person name="Bailey K."/>
            <person name="Holub E."/>
            <person name="Studholme D.J."/>
            <person name="Maclean D."/>
            <person name="Jones J.D."/>
        </authorList>
    </citation>
    <scope>NUCLEOTIDE SEQUENCE</scope>
</reference>
<proteinExistence type="predicted"/>
<gene>
    <name evidence="1" type="primary">AlNc14C45G3680</name>
    <name evidence="1" type="ORF">ALNC14_042670</name>
</gene>
<protein>
    <submittedName>
        <fullName evidence="1">AlNc14C45G3680 protein</fullName>
    </submittedName>
</protein>
<dbReference type="Gene3D" id="1.10.10.60">
    <property type="entry name" value="Homeodomain-like"/>
    <property type="match status" value="1"/>
</dbReference>
<reference evidence="1" key="2">
    <citation type="submission" date="2011-02" db="EMBL/GenBank/DDBJ databases">
        <authorList>
            <person name="MacLean D."/>
        </authorList>
    </citation>
    <scope>NUCLEOTIDE SEQUENCE</scope>
</reference>
<dbReference type="EMBL" id="FR824090">
    <property type="protein sequence ID" value="CCA18124.1"/>
    <property type="molecule type" value="Genomic_DNA"/>
</dbReference>
<organism evidence="1">
    <name type="scientific">Albugo laibachii Nc14</name>
    <dbReference type="NCBI Taxonomy" id="890382"/>
    <lineage>
        <taxon>Eukaryota</taxon>
        <taxon>Sar</taxon>
        <taxon>Stramenopiles</taxon>
        <taxon>Oomycota</taxon>
        <taxon>Peronosporomycetes</taxon>
        <taxon>Albuginales</taxon>
        <taxon>Albuginaceae</taxon>
        <taxon>Albugo</taxon>
    </lineage>
</organism>